<dbReference type="Gene3D" id="3.40.50.850">
    <property type="entry name" value="Isochorismatase-like"/>
    <property type="match status" value="1"/>
</dbReference>
<protein>
    <submittedName>
        <fullName evidence="4">Cysteine hydrolase</fullName>
    </submittedName>
</protein>
<accession>A0A437K2W7</accession>
<evidence type="ECO:0000313" key="4">
    <source>
        <dbReference type="EMBL" id="RVT56279.1"/>
    </source>
</evidence>
<dbReference type="InterPro" id="IPR050272">
    <property type="entry name" value="Isochorismatase-like_hydrls"/>
</dbReference>
<dbReference type="Proteomes" id="UP000288024">
    <property type="component" value="Unassembled WGS sequence"/>
</dbReference>
<evidence type="ECO:0000259" key="3">
    <source>
        <dbReference type="Pfam" id="PF00857"/>
    </source>
</evidence>
<dbReference type="PANTHER" id="PTHR43540">
    <property type="entry name" value="PEROXYUREIDOACRYLATE/UREIDOACRYLATE AMIDOHYDROLASE-RELATED"/>
    <property type="match status" value="1"/>
</dbReference>
<dbReference type="Pfam" id="PF00857">
    <property type="entry name" value="Isochorismatase"/>
    <property type="match status" value="1"/>
</dbReference>
<sequence>MNNSSKALLIIDMINDFQFEHGSILAEKASLIAKNISTLKNYCHESKIPVIYINDHYSLWKADLDKIIEYCSNEYNDTIFTLLTPKEQDYFLIKPKHSAFYGTALNTLLHQLKVDELILTGIAGNICVLFTANDAYMREYSLIVPENCIASVDEQDNKYAMTMMRNVMDAKIFKYDKNSIMSSPINT</sequence>
<keyword evidence="5" id="KW-1185">Reference proteome</keyword>
<feature type="domain" description="Isochorismatase-like" evidence="3">
    <location>
        <begin position="7"/>
        <end position="167"/>
    </location>
</feature>
<dbReference type="PANTHER" id="PTHR43540:SF6">
    <property type="entry name" value="ISOCHORISMATASE-LIKE DOMAIN-CONTAINING PROTEIN"/>
    <property type="match status" value="1"/>
</dbReference>
<dbReference type="SUPFAM" id="SSF52499">
    <property type="entry name" value="Isochorismatase-like hydrolases"/>
    <property type="match status" value="1"/>
</dbReference>
<name>A0A437K2W7_9BACI</name>
<evidence type="ECO:0000256" key="1">
    <source>
        <dbReference type="ARBA" id="ARBA00006336"/>
    </source>
</evidence>
<dbReference type="AlphaFoldDB" id="A0A437K2W7"/>
<dbReference type="InterPro" id="IPR036380">
    <property type="entry name" value="Isochorismatase-like_sf"/>
</dbReference>
<reference evidence="4 5" key="1">
    <citation type="submission" date="2019-01" db="EMBL/GenBank/DDBJ databases">
        <title>Bacillus sp. M5HDSG1-1, whole genome shotgun sequence.</title>
        <authorList>
            <person name="Tuo L."/>
        </authorList>
    </citation>
    <scope>NUCLEOTIDE SEQUENCE [LARGE SCALE GENOMIC DNA]</scope>
    <source>
        <strain evidence="4 5">M5HDSG1-1</strain>
    </source>
</reference>
<gene>
    <name evidence="4" type="ORF">EM808_27915</name>
</gene>
<comment type="caution">
    <text evidence="4">The sequence shown here is derived from an EMBL/GenBank/DDBJ whole genome shotgun (WGS) entry which is preliminary data.</text>
</comment>
<dbReference type="EMBL" id="RZTZ01000034">
    <property type="protein sequence ID" value="RVT56279.1"/>
    <property type="molecule type" value="Genomic_DNA"/>
</dbReference>
<dbReference type="CDD" id="cd00431">
    <property type="entry name" value="cysteine_hydrolases"/>
    <property type="match status" value="1"/>
</dbReference>
<keyword evidence="2 4" id="KW-0378">Hydrolase</keyword>
<evidence type="ECO:0000313" key="5">
    <source>
        <dbReference type="Proteomes" id="UP000288024"/>
    </source>
</evidence>
<dbReference type="GO" id="GO:0016787">
    <property type="term" value="F:hydrolase activity"/>
    <property type="evidence" value="ECO:0007669"/>
    <property type="project" value="UniProtKB-KW"/>
</dbReference>
<dbReference type="RefSeq" id="WP_127743022.1">
    <property type="nucleotide sequence ID" value="NZ_CAJCKN010000113.1"/>
</dbReference>
<comment type="similarity">
    <text evidence="1">Belongs to the isochorismatase family.</text>
</comment>
<organism evidence="4 5">
    <name type="scientific">Niallia taxi</name>
    <dbReference type="NCBI Taxonomy" id="2499688"/>
    <lineage>
        <taxon>Bacteria</taxon>
        <taxon>Bacillati</taxon>
        <taxon>Bacillota</taxon>
        <taxon>Bacilli</taxon>
        <taxon>Bacillales</taxon>
        <taxon>Bacillaceae</taxon>
        <taxon>Niallia</taxon>
    </lineage>
</organism>
<proteinExistence type="inferred from homology"/>
<dbReference type="InterPro" id="IPR000868">
    <property type="entry name" value="Isochorismatase-like_dom"/>
</dbReference>
<evidence type="ECO:0000256" key="2">
    <source>
        <dbReference type="ARBA" id="ARBA00022801"/>
    </source>
</evidence>